<feature type="compositionally biased region" description="Basic and acidic residues" evidence="1">
    <location>
        <begin position="29"/>
        <end position="38"/>
    </location>
</feature>
<dbReference type="EMBL" id="JACHJT010000001">
    <property type="protein sequence ID" value="MBB4932294.1"/>
    <property type="molecule type" value="Genomic_DNA"/>
</dbReference>
<comment type="caution">
    <text evidence="2">The sequence shown here is derived from an EMBL/GenBank/DDBJ whole genome shotgun (WGS) entry which is preliminary data.</text>
</comment>
<gene>
    <name evidence="2" type="ORF">F4561_003114</name>
</gene>
<organism evidence="2 3">
    <name type="scientific">Lipingzhangella halophila</name>
    <dbReference type="NCBI Taxonomy" id="1783352"/>
    <lineage>
        <taxon>Bacteria</taxon>
        <taxon>Bacillati</taxon>
        <taxon>Actinomycetota</taxon>
        <taxon>Actinomycetes</taxon>
        <taxon>Streptosporangiales</taxon>
        <taxon>Nocardiopsidaceae</taxon>
        <taxon>Lipingzhangella</taxon>
    </lineage>
</organism>
<accession>A0A7W7W3Y4</accession>
<evidence type="ECO:0000313" key="2">
    <source>
        <dbReference type="EMBL" id="MBB4932294.1"/>
    </source>
</evidence>
<evidence type="ECO:0000313" key="3">
    <source>
        <dbReference type="Proteomes" id="UP000523007"/>
    </source>
</evidence>
<dbReference type="AlphaFoldDB" id="A0A7W7W3Y4"/>
<feature type="region of interest" description="Disordered" evidence="1">
    <location>
        <begin position="1"/>
        <end position="98"/>
    </location>
</feature>
<reference evidence="2 3" key="1">
    <citation type="submission" date="2020-08" db="EMBL/GenBank/DDBJ databases">
        <title>Sequencing the genomes of 1000 actinobacteria strains.</title>
        <authorList>
            <person name="Klenk H.-P."/>
        </authorList>
    </citation>
    <scope>NUCLEOTIDE SEQUENCE [LARGE SCALE GENOMIC DNA]</scope>
    <source>
        <strain evidence="2 3">DSM 102030</strain>
    </source>
</reference>
<proteinExistence type="predicted"/>
<protein>
    <submittedName>
        <fullName evidence="2">Uncharacterized protein</fullName>
    </submittedName>
</protein>
<keyword evidence="3" id="KW-1185">Reference proteome</keyword>
<evidence type="ECO:0000256" key="1">
    <source>
        <dbReference type="SAM" id="MobiDB-lite"/>
    </source>
</evidence>
<sequence length="98" mass="9978">MMATCGPTPDKGAELRVSATVSPDEECQPGDHDGRATEGEADLVALHPGGEEREAADPGANRDGATEATGAAEQPGAHSHAEKAVVQNRRGPLPPGFP</sequence>
<dbReference type="Proteomes" id="UP000523007">
    <property type="component" value="Unassembled WGS sequence"/>
</dbReference>
<name>A0A7W7W3Y4_9ACTN</name>